<dbReference type="Pfam" id="PF02627">
    <property type="entry name" value="CMD"/>
    <property type="match status" value="1"/>
</dbReference>
<reference evidence="3" key="1">
    <citation type="journal article" date="2019" name="Int. J. Syst. Evol. Microbiol.">
        <title>The Global Catalogue of Microorganisms (GCM) 10K type strain sequencing project: providing services to taxonomists for standard genome sequencing and annotation.</title>
        <authorList>
            <consortium name="The Broad Institute Genomics Platform"/>
            <consortium name="The Broad Institute Genome Sequencing Center for Infectious Disease"/>
            <person name="Wu L."/>
            <person name="Ma J."/>
        </authorList>
    </citation>
    <scope>NUCLEOTIDE SEQUENCE [LARGE SCALE GENOMIC DNA]</scope>
    <source>
        <strain evidence="3">KCTC 42644</strain>
    </source>
</reference>
<sequence length="189" mass="20962">MRLSQPRITPTANEEWTPEQAALMAPLVEHGSAFNIFRTMVRHPEAFRAFLTWGNYVLSQKNALPAREREIAILRIGWLCRAGYEWGQHVVIGKRSGLTDAEVEAIKVGEGTPDWSAADAAILAACDELHADQFISDATWARLAAHFDEKQRVDLVYTVGQYTQVSMLLNSFGVQPDVGLAIDPAIDGR</sequence>
<evidence type="ECO:0000313" key="2">
    <source>
        <dbReference type="EMBL" id="MFC3711838.1"/>
    </source>
</evidence>
<dbReference type="SUPFAM" id="SSF69118">
    <property type="entry name" value="AhpD-like"/>
    <property type="match status" value="1"/>
</dbReference>
<dbReference type="RefSeq" id="WP_380857535.1">
    <property type="nucleotide sequence ID" value="NZ_JBHRXV010000003.1"/>
</dbReference>
<evidence type="ECO:0000313" key="3">
    <source>
        <dbReference type="Proteomes" id="UP001595615"/>
    </source>
</evidence>
<protein>
    <submittedName>
        <fullName evidence="2">Carboxymuconolactone decarboxylase family protein</fullName>
    </submittedName>
</protein>
<comment type="caution">
    <text evidence="2">The sequence shown here is derived from an EMBL/GenBank/DDBJ whole genome shotgun (WGS) entry which is preliminary data.</text>
</comment>
<dbReference type="InterPro" id="IPR029032">
    <property type="entry name" value="AhpD-like"/>
</dbReference>
<organism evidence="2 3">
    <name type="scientific">Sphingoaurantiacus capsulatus</name>
    <dbReference type="NCBI Taxonomy" id="1771310"/>
    <lineage>
        <taxon>Bacteria</taxon>
        <taxon>Pseudomonadati</taxon>
        <taxon>Pseudomonadota</taxon>
        <taxon>Alphaproteobacteria</taxon>
        <taxon>Sphingomonadales</taxon>
        <taxon>Sphingosinicellaceae</taxon>
        <taxon>Sphingoaurantiacus</taxon>
    </lineage>
</organism>
<evidence type="ECO:0000259" key="1">
    <source>
        <dbReference type="Pfam" id="PF02627"/>
    </source>
</evidence>
<accession>A0ABV7X9E2</accession>
<keyword evidence="3" id="KW-1185">Reference proteome</keyword>
<feature type="domain" description="Carboxymuconolactone decarboxylase-like" evidence="1">
    <location>
        <begin position="44"/>
        <end position="125"/>
    </location>
</feature>
<dbReference type="InterPro" id="IPR003779">
    <property type="entry name" value="CMD-like"/>
</dbReference>
<proteinExistence type="predicted"/>
<name>A0ABV7X9E2_9SPHN</name>
<dbReference type="Proteomes" id="UP001595615">
    <property type="component" value="Unassembled WGS sequence"/>
</dbReference>
<dbReference type="Gene3D" id="1.20.1290.10">
    <property type="entry name" value="AhpD-like"/>
    <property type="match status" value="1"/>
</dbReference>
<dbReference type="PANTHER" id="PTHR34846:SF5">
    <property type="entry name" value="CARBOXYMUCONOLACTONE DECARBOXYLASE-LIKE DOMAIN-CONTAINING PROTEIN"/>
    <property type="match status" value="1"/>
</dbReference>
<gene>
    <name evidence="2" type="ORF">ACFOMD_04610</name>
</gene>
<dbReference type="EMBL" id="JBHRXV010000003">
    <property type="protein sequence ID" value="MFC3711838.1"/>
    <property type="molecule type" value="Genomic_DNA"/>
</dbReference>
<dbReference type="PANTHER" id="PTHR34846">
    <property type="entry name" value="4-CARBOXYMUCONOLACTONE DECARBOXYLASE FAMILY PROTEIN (AFU_ORTHOLOGUE AFUA_6G11590)"/>
    <property type="match status" value="1"/>
</dbReference>